<sequence>MDVHNVGEASDGEMGFAEKGGMGMDEMRSTKKGGMGMERDESRGGCDEVKAGRPRKRRRIDGVVNSEARFDGVAEAEEEGKERRGSR</sequence>
<accession>A0AAP0PPG7</accession>
<evidence type="ECO:0000256" key="1">
    <source>
        <dbReference type="SAM" id="MobiDB-lite"/>
    </source>
</evidence>
<evidence type="ECO:0000313" key="3">
    <source>
        <dbReference type="Proteomes" id="UP001420932"/>
    </source>
</evidence>
<gene>
    <name evidence="2" type="ORF">Syun_009891</name>
</gene>
<feature type="region of interest" description="Disordered" evidence="1">
    <location>
        <begin position="1"/>
        <end position="63"/>
    </location>
</feature>
<feature type="compositionally biased region" description="Basic and acidic residues" evidence="1">
    <location>
        <begin position="37"/>
        <end position="51"/>
    </location>
</feature>
<reference evidence="2 3" key="1">
    <citation type="submission" date="2024-01" db="EMBL/GenBank/DDBJ databases">
        <title>Genome assemblies of Stephania.</title>
        <authorList>
            <person name="Yang L."/>
        </authorList>
    </citation>
    <scope>NUCLEOTIDE SEQUENCE [LARGE SCALE GENOMIC DNA]</scope>
    <source>
        <strain evidence="2">YNDBR</strain>
        <tissue evidence="2">Leaf</tissue>
    </source>
</reference>
<name>A0AAP0PPG7_9MAGN</name>
<organism evidence="2 3">
    <name type="scientific">Stephania yunnanensis</name>
    <dbReference type="NCBI Taxonomy" id="152371"/>
    <lineage>
        <taxon>Eukaryota</taxon>
        <taxon>Viridiplantae</taxon>
        <taxon>Streptophyta</taxon>
        <taxon>Embryophyta</taxon>
        <taxon>Tracheophyta</taxon>
        <taxon>Spermatophyta</taxon>
        <taxon>Magnoliopsida</taxon>
        <taxon>Ranunculales</taxon>
        <taxon>Menispermaceae</taxon>
        <taxon>Menispermoideae</taxon>
        <taxon>Cissampelideae</taxon>
        <taxon>Stephania</taxon>
    </lineage>
</organism>
<dbReference type="AlphaFoldDB" id="A0AAP0PPG7"/>
<dbReference type="Proteomes" id="UP001420932">
    <property type="component" value="Unassembled WGS sequence"/>
</dbReference>
<keyword evidence="3" id="KW-1185">Reference proteome</keyword>
<comment type="caution">
    <text evidence="2">The sequence shown here is derived from an EMBL/GenBank/DDBJ whole genome shotgun (WGS) entry which is preliminary data.</text>
</comment>
<proteinExistence type="predicted"/>
<dbReference type="EMBL" id="JBBNAF010000004">
    <property type="protein sequence ID" value="KAK9151582.1"/>
    <property type="molecule type" value="Genomic_DNA"/>
</dbReference>
<protein>
    <submittedName>
        <fullName evidence="2">Uncharacterized protein</fullName>
    </submittedName>
</protein>
<evidence type="ECO:0000313" key="2">
    <source>
        <dbReference type="EMBL" id="KAK9151582.1"/>
    </source>
</evidence>